<dbReference type="EC" id="2.4.1.186" evidence="10"/>
<evidence type="ECO:0000313" key="16">
    <source>
        <dbReference type="WBParaSite" id="ACRNAN_scaffold11976.g25240.t1"/>
    </source>
</evidence>
<keyword evidence="7" id="KW-0325">Glycoprotein</keyword>
<evidence type="ECO:0000256" key="6">
    <source>
        <dbReference type="ARBA" id="ARBA00023056"/>
    </source>
</evidence>
<evidence type="ECO:0000256" key="7">
    <source>
        <dbReference type="ARBA" id="ARBA00023180"/>
    </source>
</evidence>
<comment type="cofactor">
    <cofactor evidence="1">
        <name>Mn(2+)</name>
        <dbReference type="ChEBI" id="CHEBI:29035"/>
    </cofactor>
</comment>
<dbReference type="GO" id="GO:0005737">
    <property type="term" value="C:cytoplasm"/>
    <property type="evidence" value="ECO:0007669"/>
    <property type="project" value="UniProtKB-SubCell"/>
</dbReference>
<evidence type="ECO:0000256" key="4">
    <source>
        <dbReference type="ARBA" id="ARBA00022679"/>
    </source>
</evidence>
<dbReference type="Pfam" id="PF01501">
    <property type="entry name" value="Glyco_transf_8"/>
    <property type="match status" value="2"/>
</dbReference>
<dbReference type="GO" id="GO:0008466">
    <property type="term" value="F:glycogenin glucosyltransferase activity"/>
    <property type="evidence" value="ECO:0007669"/>
    <property type="project" value="UniProtKB-EC"/>
</dbReference>
<dbReference type="Proteomes" id="UP000887540">
    <property type="component" value="Unplaced"/>
</dbReference>
<feature type="region of interest" description="Disordered" evidence="14">
    <location>
        <begin position="379"/>
        <end position="409"/>
    </location>
</feature>
<evidence type="ECO:0000256" key="5">
    <source>
        <dbReference type="ARBA" id="ARBA00022723"/>
    </source>
</evidence>
<evidence type="ECO:0000313" key="15">
    <source>
        <dbReference type="Proteomes" id="UP000887540"/>
    </source>
</evidence>
<dbReference type="CDD" id="cd02537">
    <property type="entry name" value="GT8_Glycogenin"/>
    <property type="match status" value="1"/>
</dbReference>
<evidence type="ECO:0000256" key="3">
    <source>
        <dbReference type="ARBA" id="ARBA00022490"/>
    </source>
</evidence>
<dbReference type="Gene3D" id="3.90.550.10">
    <property type="entry name" value="Spore Coat Polysaccharide Biosynthesis Protein SpsA, Chain A"/>
    <property type="match status" value="1"/>
</dbReference>
<evidence type="ECO:0000256" key="9">
    <source>
        <dbReference type="ARBA" id="ARBA00038162"/>
    </source>
</evidence>
<dbReference type="GO" id="GO:0005978">
    <property type="term" value="P:glycogen biosynthetic process"/>
    <property type="evidence" value="ECO:0007669"/>
    <property type="project" value="UniProtKB-KW"/>
</dbReference>
<proteinExistence type="inferred from homology"/>
<evidence type="ECO:0000256" key="14">
    <source>
        <dbReference type="SAM" id="MobiDB-lite"/>
    </source>
</evidence>
<evidence type="ECO:0000256" key="12">
    <source>
        <dbReference type="ARBA" id="ARBA00052293"/>
    </source>
</evidence>
<organism evidence="15 16">
    <name type="scientific">Acrobeloides nanus</name>
    <dbReference type="NCBI Taxonomy" id="290746"/>
    <lineage>
        <taxon>Eukaryota</taxon>
        <taxon>Metazoa</taxon>
        <taxon>Ecdysozoa</taxon>
        <taxon>Nematoda</taxon>
        <taxon>Chromadorea</taxon>
        <taxon>Rhabditida</taxon>
        <taxon>Tylenchina</taxon>
        <taxon>Cephalobomorpha</taxon>
        <taxon>Cephaloboidea</taxon>
        <taxon>Cephalobidae</taxon>
        <taxon>Acrobeloides</taxon>
    </lineage>
</organism>
<dbReference type="AlphaFoldDB" id="A0A914CL28"/>
<keyword evidence="8" id="KW-0464">Manganese</keyword>
<reference evidence="16" key="1">
    <citation type="submission" date="2022-11" db="UniProtKB">
        <authorList>
            <consortium name="WormBaseParasite"/>
        </authorList>
    </citation>
    <scope>IDENTIFICATION</scope>
</reference>
<dbReference type="GO" id="GO:0046872">
    <property type="term" value="F:metal ion binding"/>
    <property type="evidence" value="ECO:0007669"/>
    <property type="project" value="UniProtKB-KW"/>
</dbReference>
<accession>A0A914CL28</accession>
<dbReference type="InterPro" id="IPR002495">
    <property type="entry name" value="Glyco_trans_8"/>
</dbReference>
<keyword evidence="4" id="KW-0808">Transferase</keyword>
<keyword evidence="5" id="KW-0479">Metal-binding</keyword>
<evidence type="ECO:0000256" key="10">
    <source>
        <dbReference type="ARBA" id="ARBA00038934"/>
    </source>
</evidence>
<evidence type="ECO:0000256" key="13">
    <source>
        <dbReference type="ARBA" id="ARBA00057883"/>
    </source>
</evidence>
<sequence>MSKPNAWVTLATNDGYAIGALVLAHSLRKVATAHKIHIIYTDGVTPNMLHQLQSTFDDSTLVDVLDSKDEANLALIQRPDLGVTFTKLHCWLLTQYAKCVFLDADTLVIRNADELFERPEITAAPDMGWPDYFNSGVFVFEPSEETYHKLVQFGLQYGSFDGGDQGLLNLFFSNWRELDARHRLPLIYNLCASVVYTYMAALKRHGDQVKIVHFLGAQKPWLKGGPTPLPAFWALWFAIYDEKVRGTVPSDINPAYIDSTEFPLRTIPLSSSFPILVPFDKPEIIPSRVLAMSGLSSASNASRVLTPLSPPPSNVPIAKSTIPIISTQSPHVYKTKSSSSVAKVDESSKSLLSDTTKEIESLTSTVADLAINLSAESTLTIEKSSEEGPTSDERRQAWEQGRPDYQGRDAFENIMKAIEKSLS</sequence>
<comment type="catalytic activity">
    <reaction evidence="11">
        <text>[1,4-alpha-D-glucosyl](n)-L-tyrosyl-[glycogenin] + UDP-alpha-D-glucose = [1,4-alpha-D-glucosyl](n+1)-L-tyrosyl-[glycogenin] + UDP + H(+)</text>
        <dbReference type="Rhea" id="RHEA:56560"/>
        <dbReference type="Rhea" id="RHEA-COMP:14606"/>
        <dbReference type="Rhea" id="RHEA-COMP:14607"/>
        <dbReference type="ChEBI" id="CHEBI:15378"/>
        <dbReference type="ChEBI" id="CHEBI:58223"/>
        <dbReference type="ChEBI" id="CHEBI:58885"/>
        <dbReference type="ChEBI" id="CHEBI:140574"/>
        <dbReference type="EC" id="2.4.1.186"/>
    </reaction>
</comment>
<evidence type="ECO:0000256" key="11">
    <source>
        <dbReference type="ARBA" id="ARBA00050886"/>
    </source>
</evidence>
<feature type="compositionally biased region" description="Basic and acidic residues" evidence="14">
    <location>
        <begin position="383"/>
        <end position="409"/>
    </location>
</feature>
<keyword evidence="15" id="KW-1185">Reference proteome</keyword>
<comment type="subcellular location">
    <subcellularLocation>
        <location evidence="2">Cytoplasm</location>
    </subcellularLocation>
</comment>
<evidence type="ECO:0000256" key="2">
    <source>
        <dbReference type="ARBA" id="ARBA00004496"/>
    </source>
</evidence>
<dbReference type="InterPro" id="IPR050587">
    <property type="entry name" value="GNT1/Glycosyltrans_8"/>
</dbReference>
<name>A0A914CL28_9BILA</name>
<evidence type="ECO:0000256" key="8">
    <source>
        <dbReference type="ARBA" id="ARBA00023211"/>
    </source>
</evidence>
<comment type="function">
    <text evidence="13">Self-glucosylating initiator of glycogen synthesis. It catalyzes the formation of a short alpha (1,4)-glucosyl chain covalently attached via a glucose 1-O-tyrosyl linkage to internal tyrosine residues and these chains act as primers for the elongation reaction catalyzed by glycogen synthase.</text>
</comment>
<dbReference type="WBParaSite" id="ACRNAN_scaffold11976.g25240.t1">
    <property type="protein sequence ID" value="ACRNAN_scaffold11976.g25240.t1"/>
    <property type="gene ID" value="ACRNAN_scaffold11976.g25240"/>
</dbReference>
<keyword evidence="6" id="KW-0320">Glycogen biosynthesis</keyword>
<dbReference type="FunFam" id="3.90.550.10:FF:000092">
    <property type="entry name" value="Glycogenin 2"/>
    <property type="match status" value="1"/>
</dbReference>
<keyword evidence="3" id="KW-0963">Cytoplasm</keyword>
<dbReference type="PANTHER" id="PTHR11183">
    <property type="entry name" value="GLYCOGENIN SUBFAMILY MEMBER"/>
    <property type="match status" value="1"/>
</dbReference>
<dbReference type="SUPFAM" id="SSF53448">
    <property type="entry name" value="Nucleotide-diphospho-sugar transferases"/>
    <property type="match status" value="1"/>
</dbReference>
<protein>
    <recommendedName>
        <fullName evidence="10">glycogenin glucosyltransferase</fullName>
        <ecNumber evidence="10">2.4.1.186</ecNumber>
    </recommendedName>
</protein>
<dbReference type="InterPro" id="IPR029044">
    <property type="entry name" value="Nucleotide-diphossugar_trans"/>
</dbReference>
<comment type="similarity">
    <text evidence="9">Belongs to the glycosyltransferase 8 family. Glycogenin subfamily.</text>
</comment>
<comment type="catalytic activity">
    <reaction evidence="12">
        <text>L-tyrosyl-[glycogenin] + UDP-alpha-D-glucose = alpha-D-glucosyl-L-tyrosyl-[glycogenin] + UDP + H(+)</text>
        <dbReference type="Rhea" id="RHEA:23360"/>
        <dbReference type="Rhea" id="RHEA-COMP:14604"/>
        <dbReference type="Rhea" id="RHEA-COMP:14605"/>
        <dbReference type="ChEBI" id="CHEBI:15378"/>
        <dbReference type="ChEBI" id="CHEBI:46858"/>
        <dbReference type="ChEBI" id="CHEBI:58223"/>
        <dbReference type="ChEBI" id="CHEBI:58885"/>
        <dbReference type="ChEBI" id="CHEBI:140573"/>
        <dbReference type="EC" id="2.4.1.186"/>
    </reaction>
</comment>
<evidence type="ECO:0000256" key="1">
    <source>
        <dbReference type="ARBA" id="ARBA00001936"/>
    </source>
</evidence>